<proteinExistence type="predicted"/>
<name>A0A645JJ69_9ZZZZ</name>
<reference evidence="1" key="1">
    <citation type="submission" date="2019-08" db="EMBL/GenBank/DDBJ databases">
        <authorList>
            <person name="Kucharzyk K."/>
            <person name="Murdoch R.W."/>
            <person name="Higgins S."/>
            <person name="Loffler F."/>
        </authorList>
    </citation>
    <scope>NUCLEOTIDE SEQUENCE</scope>
</reference>
<comment type="caution">
    <text evidence="1">The sequence shown here is derived from an EMBL/GenBank/DDBJ whole genome shotgun (WGS) entry which is preliminary data.</text>
</comment>
<evidence type="ECO:0008006" key="2">
    <source>
        <dbReference type="Google" id="ProtNLM"/>
    </source>
</evidence>
<accession>A0A645JJ69</accession>
<dbReference type="EMBL" id="VSSQ01141179">
    <property type="protein sequence ID" value="MPN62729.1"/>
    <property type="molecule type" value="Genomic_DNA"/>
</dbReference>
<organism evidence="1">
    <name type="scientific">bioreactor metagenome</name>
    <dbReference type="NCBI Taxonomy" id="1076179"/>
    <lineage>
        <taxon>unclassified sequences</taxon>
        <taxon>metagenomes</taxon>
        <taxon>ecological metagenomes</taxon>
    </lineage>
</organism>
<gene>
    <name evidence="1" type="ORF">SDC9_210482</name>
</gene>
<protein>
    <recommendedName>
        <fullName evidence="2">FAD dependent oxidoreductase domain-containing protein</fullName>
    </recommendedName>
</protein>
<sequence length="57" mass="6606">MILDTKLGLFTGLRGQGFMLSQYLAKMYVDKLVNNEVPKYFNRFELDGDGLPEQDFK</sequence>
<dbReference type="AlphaFoldDB" id="A0A645JJ69"/>
<evidence type="ECO:0000313" key="1">
    <source>
        <dbReference type="EMBL" id="MPN62729.1"/>
    </source>
</evidence>